<evidence type="ECO:0000256" key="2">
    <source>
        <dbReference type="ARBA" id="ARBA00001961"/>
    </source>
</evidence>
<sequence>MAAKYFIRNITSCLSRATISSQNAIKQFPYITNFLLSNRQVSTACPVGIEEKRNRLVVQWKENLTDEYPLVWLRDNCQCSACFDQSSQSRTINFSQFQLNQALRHLTIHDNNVEVHWVDGHKSQNWLKTNKAPYTTWDADCFKSLPVFDFNAIMKEDNILLDWLETLGVWGVGLIKDAPHGLGQVGSLAKRVAFVRKTHYGEEFSVQAKADATNVAYTQGYLQLHTDLPYYEYKPGINLLHCHIQYKGNGGDSLLTDGFKIAEKLRENDPETYKCLAETKVTWSDIGQENGNHFHKIHHAPVICESDDGTIRRINYSQPQRDSHMAVPIDQVEKWYRALKKFYDLATDARYLIEFKLKPGELVTFDNLRILHGRTAFGENLKGERHVQGAYLDWDEARSRIRVLKAKLLGNKE</sequence>
<evidence type="ECO:0000256" key="9">
    <source>
        <dbReference type="ARBA" id="ARBA00023004"/>
    </source>
</evidence>
<evidence type="ECO:0000256" key="1">
    <source>
        <dbReference type="ARBA" id="ARBA00001954"/>
    </source>
</evidence>
<dbReference type="Gene3D" id="3.30.2020.30">
    <property type="match status" value="1"/>
</dbReference>
<comment type="cofactor">
    <cofactor evidence="2">
        <name>L-ascorbate</name>
        <dbReference type="ChEBI" id="CHEBI:38290"/>
    </cofactor>
</comment>
<dbReference type="EMBL" id="WJBH02000007">
    <property type="protein sequence ID" value="KAI9555785.1"/>
    <property type="molecule type" value="Genomic_DNA"/>
</dbReference>
<dbReference type="Proteomes" id="UP000820818">
    <property type="component" value="Linkage Group LG7"/>
</dbReference>
<evidence type="ECO:0000256" key="3">
    <source>
        <dbReference type="ARBA" id="ARBA00005022"/>
    </source>
</evidence>
<evidence type="ECO:0008006" key="14">
    <source>
        <dbReference type="Google" id="ProtNLM"/>
    </source>
</evidence>
<keyword evidence="9" id="KW-0408">Iron</keyword>
<keyword evidence="7" id="KW-0223">Dioxygenase</keyword>
<dbReference type="GO" id="GO:0016706">
    <property type="term" value="F:2-oxoglutarate-dependent dioxygenase activity"/>
    <property type="evidence" value="ECO:0007669"/>
    <property type="project" value="UniProtKB-ARBA"/>
</dbReference>
<gene>
    <name evidence="12" type="ORF">GHT06_018301</name>
</gene>
<keyword evidence="5" id="KW-0479">Metal-binding</keyword>
<evidence type="ECO:0000256" key="8">
    <source>
        <dbReference type="ARBA" id="ARBA00023002"/>
    </source>
</evidence>
<dbReference type="InterPro" id="IPR050411">
    <property type="entry name" value="AlphaKG_dependent_hydroxylases"/>
</dbReference>
<dbReference type="InterPro" id="IPR038492">
    <property type="entry name" value="GBBH-like_N_sf"/>
</dbReference>
<evidence type="ECO:0000256" key="6">
    <source>
        <dbReference type="ARBA" id="ARBA00022873"/>
    </source>
</evidence>
<dbReference type="Pfam" id="PF02668">
    <property type="entry name" value="TauD"/>
    <property type="match status" value="1"/>
</dbReference>
<evidence type="ECO:0000256" key="7">
    <source>
        <dbReference type="ARBA" id="ARBA00022964"/>
    </source>
</evidence>
<feature type="domain" description="TauD/TfdA-like" evidence="10">
    <location>
        <begin position="147"/>
        <end position="391"/>
    </location>
</feature>
<feature type="domain" description="Gamma-butyrobetaine hydroxylase-like N-terminal" evidence="11">
    <location>
        <begin position="50"/>
        <end position="124"/>
    </location>
</feature>
<evidence type="ECO:0000259" key="10">
    <source>
        <dbReference type="Pfam" id="PF02668"/>
    </source>
</evidence>
<name>A0AAD5L5R4_9CRUS</name>
<dbReference type="SUPFAM" id="SSF51197">
    <property type="entry name" value="Clavaminate synthase-like"/>
    <property type="match status" value="1"/>
</dbReference>
<dbReference type="InterPro" id="IPR042098">
    <property type="entry name" value="TauD-like_sf"/>
</dbReference>
<comment type="similarity">
    <text evidence="4">Belongs to the gamma-BBH/TMLD family.</text>
</comment>
<dbReference type="Gene3D" id="3.60.130.10">
    <property type="entry name" value="Clavaminate synthase-like"/>
    <property type="match status" value="1"/>
</dbReference>
<evidence type="ECO:0000256" key="5">
    <source>
        <dbReference type="ARBA" id="ARBA00022723"/>
    </source>
</evidence>
<proteinExistence type="inferred from homology"/>
<dbReference type="PANTHER" id="PTHR10696">
    <property type="entry name" value="GAMMA-BUTYROBETAINE HYDROXYLASE-RELATED"/>
    <property type="match status" value="1"/>
</dbReference>
<keyword evidence="6" id="KW-0124">Carnitine biosynthesis</keyword>
<comment type="pathway">
    <text evidence="3">Amine and polyamine biosynthesis; carnitine biosynthesis.</text>
</comment>
<keyword evidence="13" id="KW-1185">Reference proteome</keyword>
<accession>A0AAD5L5R4</accession>
<dbReference type="CDD" id="cd00250">
    <property type="entry name" value="CAS_like"/>
    <property type="match status" value="1"/>
</dbReference>
<dbReference type="PANTHER" id="PTHR10696:SF33">
    <property type="entry name" value="GAMMA-BUTYROBETAINE DIOXYGENASE"/>
    <property type="match status" value="1"/>
</dbReference>
<dbReference type="GO" id="GO:0046872">
    <property type="term" value="F:metal ion binding"/>
    <property type="evidence" value="ECO:0007669"/>
    <property type="project" value="UniProtKB-KW"/>
</dbReference>
<evidence type="ECO:0000313" key="13">
    <source>
        <dbReference type="Proteomes" id="UP000820818"/>
    </source>
</evidence>
<evidence type="ECO:0000259" key="11">
    <source>
        <dbReference type="Pfam" id="PF06155"/>
    </source>
</evidence>
<reference evidence="12 13" key="1">
    <citation type="submission" date="2022-05" db="EMBL/GenBank/DDBJ databases">
        <title>A multi-omics perspective on studying reproductive biology in Daphnia sinensis.</title>
        <authorList>
            <person name="Jia J."/>
        </authorList>
    </citation>
    <scope>NUCLEOTIDE SEQUENCE [LARGE SCALE GENOMIC DNA]</scope>
    <source>
        <strain evidence="12 13">WSL</strain>
    </source>
</reference>
<protein>
    <recommendedName>
        <fullName evidence="14">Gamma-butyrobetaine dioxygenase</fullName>
    </recommendedName>
</protein>
<dbReference type="FunFam" id="3.30.2020.30:FF:000002">
    <property type="entry name" value="Putative gamma-butyrobetaine dioxygenase"/>
    <property type="match status" value="1"/>
</dbReference>
<comment type="caution">
    <text evidence="12">The sequence shown here is derived from an EMBL/GenBank/DDBJ whole genome shotgun (WGS) entry which is preliminary data.</text>
</comment>
<dbReference type="GO" id="GO:0045329">
    <property type="term" value="P:carnitine biosynthetic process"/>
    <property type="evidence" value="ECO:0007669"/>
    <property type="project" value="UniProtKB-KW"/>
</dbReference>
<dbReference type="AlphaFoldDB" id="A0AAD5L5R4"/>
<evidence type="ECO:0000256" key="4">
    <source>
        <dbReference type="ARBA" id="ARBA00008654"/>
    </source>
</evidence>
<dbReference type="FunFam" id="3.60.130.10:FF:000001">
    <property type="entry name" value="Trimethyllysine dioxygenase, mitochondrial"/>
    <property type="match status" value="1"/>
</dbReference>
<organism evidence="12 13">
    <name type="scientific">Daphnia sinensis</name>
    <dbReference type="NCBI Taxonomy" id="1820382"/>
    <lineage>
        <taxon>Eukaryota</taxon>
        <taxon>Metazoa</taxon>
        <taxon>Ecdysozoa</taxon>
        <taxon>Arthropoda</taxon>
        <taxon>Crustacea</taxon>
        <taxon>Branchiopoda</taxon>
        <taxon>Diplostraca</taxon>
        <taxon>Cladocera</taxon>
        <taxon>Anomopoda</taxon>
        <taxon>Daphniidae</taxon>
        <taxon>Daphnia</taxon>
        <taxon>Daphnia similis group</taxon>
    </lineage>
</organism>
<dbReference type="Pfam" id="PF06155">
    <property type="entry name" value="GBBH-like_N"/>
    <property type="match status" value="1"/>
</dbReference>
<dbReference type="InterPro" id="IPR003819">
    <property type="entry name" value="TauD/TfdA-like"/>
</dbReference>
<dbReference type="GO" id="GO:0005739">
    <property type="term" value="C:mitochondrion"/>
    <property type="evidence" value="ECO:0007669"/>
    <property type="project" value="TreeGrafter"/>
</dbReference>
<comment type="cofactor">
    <cofactor evidence="1">
        <name>Fe(2+)</name>
        <dbReference type="ChEBI" id="CHEBI:29033"/>
    </cofactor>
</comment>
<evidence type="ECO:0000313" key="12">
    <source>
        <dbReference type="EMBL" id="KAI9555785.1"/>
    </source>
</evidence>
<keyword evidence="8" id="KW-0560">Oxidoreductase</keyword>
<dbReference type="InterPro" id="IPR010376">
    <property type="entry name" value="GBBH-like_N"/>
</dbReference>